<keyword evidence="7" id="KW-1185">Reference proteome</keyword>
<keyword evidence="2" id="KW-0479">Metal-binding</keyword>
<organism evidence="6 7">
    <name type="scientific">Siccirubricoccus deserti</name>
    <dbReference type="NCBI Taxonomy" id="2013562"/>
    <lineage>
        <taxon>Bacteria</taxon>
        <taxon>Pseudomonadati</taxon>
        <taxon>Pseudomonadota</taxon>
        <taxon>Alphaproteobacteria</taxon>
        <taxon>Acetobacterales</taxon>
        <taxon>Roseomonadaceae</taxon>
        <taxon>Siccirubricoccus</taxon>
    </lineage>
</organism>
<evidence type="ECO:0000256" key="4">
    <source>
        <dbReference type="ARBA" id="ARBA00022833"/>
    </source>
</evidence>
<sequence>MRWKIGKVSVTKVVELEMAGGSRFLLPQATPEAVRDIPWLIPDFADENGRLRLSIHALIIETPERRIMVDTCLGNDKQGRKIPHWNARQGSFLSDLAAAGYPAESIDTVLCTHLHTDHVGWNTMLVDGAWRPTFPRASYLFGRQEFEHWSRQEANEVQRTVFADSVWPIVEAGLADFVEADHQLCEEVRLVPSFGHTPGHVSVHIASEGEEAFITGDIAHHPCQLARPQWNSTADVDPPAAEATRRRVFGGLAGQRVLVIGTHFAGPTAGRVVTDGNGFRLMTCW</sequence>
<dbReference type="PANTHER" id="PTHR42978:SF6">
    <property type="entry name" value="QUORUM-QUENCHING LACTONASE YTNP-RELATED"/>
    <property type="match status" value="1"/>
</dbReference>
<protein>
    <submittedName>
        <fullName evidence="6">MBL fold metallo-hydrolase</fullName>
    </submittedName>
</protein>
<dbReference type="CDD" id="cd16277">
    <property type="entry name" value="metallo-hydrolase-like_MBL-fold"/>
    <property type="match status" value="1"/>
</dbReference>
<evidence type="ECO:0000313" key="6">
    <source>
        <dbReference type="EMBL" id="MBC4017475.1"/>
    </source>
</evidence>
<evidence type="ECO:0000256" key="3">
    <source>
        <dbReference type="ARBA" id="ARBA00022801"/>
    </source>
</evidence>
<dbReference type="PANTHER" id="PTHR42978">
    <property type="entry name" value="QUORUM-QUENCHING LACTONASE YTNP-RELATED-RELATED"/>
    <property type="match status" value="1"/>
</dbReference>
<comment type="caution">
    <text evidence="6">The sequence shown here is derived from an EMBL/GenBank/DDBJ whole genome shotgun (WGS) entry which is preliminary data.</text>
</comment>
<name>A0A9X0R1B4_9PROT</name>
<dbReference type="InterPro" id="IPR051013">
    <property type="entry name" value="MBL_superfamily_lactonases"/>
</dbReference>
<dbReference type="InterPro" id="IPR036866">
    <property type="entry name" value="RibonucZ/Hydroxyglut_hydro"/>
</dbReference>
<comment type="similarity">
    <text evidence="1">Belongs to the metallo-beta-lactamase superfamily.</text>
</comment>
<keyword evidence="4" id="KW-0862">Zinc</keyword>
<evidence type="ECO:0000256" key="1">
    <source>
        <dbReference type="ARBA" id="ARBA00007749"/>
    </source>
</evidence>
<accession>A0A9X0R1B4</accession>
<evidence type="ECO:0000313" key="7">
    <source>
        <dbReference type="Proteomes" id="UP000600101"/>
    </source>
</evidence>
<dbReference type="SMART" id="SM00849">
    <property type="entry name" value="Lactamase_B"/>
    <property type="match status" value="1"/>
</dbReference>
<dbReference type="GO" id="GO:0016787">
    <property type="term" value="F:hydrolase activity"/>
    <property type="evidence" value="ECO:0007669"/>
    <property type="project" value="UniProtKB-KW"/>
</dbReference>
<dbReference type="SUPFAM" id="SSF56281">
    <property type="entry name" value="Metallo-hydrolase/oxidoreductase"/>
    <property type="match status" value="1"/>
</dbReference>
<proteinExistence type="inferred from homology"/>
<evidence type="ECO:0000259" key="5">
    <source>
        <dbReference type="SMART" id="SM00849"/>
    </source>
</evidence>
<dbReference type="RefSeq" id="WP_186772237.1">
    <property type="nucleotide sequence ID" value="NZ_JACOMF010000029.1"/>
</dbReference>
<dbReference type="Pfam" id="PF00753">
    <property type="entry name" value="Lactamase_B"/>
    <property type="match status" value="1"/>
</dbReference>
<keyword evidence="3" id="KW-0378">Hydrolase</keyword>
<feature type="domain" description="Metallo-beta-lactamase" evidence="5">
    <location>
        <begin position="54"/>
        <end position="263"/>
    </location>
</feature>
<dbReference type="EMBL" id="JACOMF010000029">
    <property type="protein sequence ID" value="MBC4017475.1"/>
    <property type="molecule type" value="Genomic_DNA"/>
</dbReference>
<gene>
    <name evidence="6" type="ORF">H7965_19385</name>
</gene>
<dbReference type="AlphaFoldDB" id="A0A9X0R1B4"/>
<dbReference type="Proteomes" id="UP000600101">
    <property type="component" value="Unassembled WGS sequence"/>
</dbReference>
<dbReference type="Gene3D" id="3.60.15.10">
    <property type="entry name" value="Ribonuclease Z/Hydroxyacylglutathione hydrolase-like"/>
    <property type="match status" value="1"/>
</dbReference>
<reference evidence="6" key="1">
    <citation type="submission" date="2020-08" db="EMBL/GenBank/DDBJ databases">
        <authorList>
            <person name="Hu Y."/>
            <person name="Nguyen S.V."/>
            <person name="Li F."/>
            <person name="Fanning S."/>
        </authorList>
    </citation>
    <scope>NUCLEOTIDE SEQUENCE</scope>
    <source>
        <strain evidence="6">SYSU D8009</strain>
    </source>
</reference>
<dbReference type="InterPro" id="IPR001279">
    <property type="entry name" value="Metallo-B-lactamas"/>
</dbReference>
<dbReference type="GO" id="GO:0046872">
    <property type="term" value="F:metal ion binding"/>
    <property type="evidence" value="ECO:0007669"/>
    <property type="project" value="UniProtKB-KW"/>
</dbReference>
<evidence type="ECO:0000256" key="2">
    <source>
        <dbReference type="ARBA" id="ARBA00022723"/>
    </source>
</evidence>